<reference evidence="2" key="1">
    <citation type="submission" date="2021-06" db="EMBL/GenBank/DDBJ databases">
        <authorList>
            <person name="Kallberg Y."/>
            <person name="Tangrot J."/>
            <person name="Rosling A."/>
        </authorList>
    </citation>
    <scope>NUCLEOTIDE SEQUENCE</scope>
    <source>
        <strain evidence="2">IN212</strain>
    </source>
</reference>
<evidence type="ECO:0000256" key="1">
    <source>
        <dbReference type="SAM" id="MobiDB-lite"/>
    </source>
</evidence>
<organism evidence="2 3">
    <name type="scientific">Racocetra fulgida</name>
    <dbReference type="NCBI Taxonomy" id="60492"/>
    <lineage>
        <taxon>Eukaryota</taxon>
        <taxon>Fungi</taxon>
        <taxon>Fungi incertae sedis</taxon>
        <taxon>Mucoromycota</taxon>
        <taxon>Glomeromycotina</taxon>
        <taxon>Glomeromycetes</taxon>
        <taxon>Diversisporales</taxon>
        <taxon>Gigasporaceae</taxon>
        <taxon>Racocetra</taxon>
    </lineage>
</organism>
<dbReference type="AlphaFoldDB" id="A0A9N9DA38"/>
<sequence>MTQVAAEMAWEERLENSEKICKTITINHFTSPANKSNIELSSASKSNVESSLANVDPNLANKSNIESIPTNESSIGSSSELNDSNILGQREIEIEELGAVTSNTTDLHNCHPAEHKDSKIELKFLFANDLLQPSFVRALQQCVEDNSTVPN</sequence>
<evidence type="ECO:0000313" key="3">
    <source>
        <dbReference type="Proteomes" id="UP000789396"/>
    </source>
</evidence>
<keyword evidence="3" id="KW-1185">Reference proteome</keyword>
<gene>
    <name evidence="2" type="ORF">RFULGI_LOCUS7638</name>
</gene>
<feature type="non-terminal residue" evidence="2">
    <location>
        <position position="1"/>
    </location>
</feature>
<protein>
    <submittedName>
        <fullName evidence="2">3548_t:CDS:1</fullName>
    </submittedName>
</protein>
<dbReference type="EMBL" id="CAJVPZ010011313">
    <property type="protein sequence ID" value="CAG8628726.1"/>
    <property type="molecule type" value="Genomic_DNA"/>
</dbReference>
<accession>A0A9N9DA38</accession>
<proteinExistence type="predicted"/>
<feature type="compositionally biased region" description="Polar residues" evidence="1">
    <location>
        <begin position="60"/>
        <end position="82"/>
    </location>
</feature>
<evidence type="ECO:0000313" key="2">
    <source>
        <dbReference type="EMBL" id="CAG8628726.1"/>
    </source>
</evidence>
<dbReference type="Proteomes" id="UP000789396">
    <property type="component" value="Unassembled WGS sequence"/>
</dbReference>
<feature type="region of interest" description="Disordered" evidence="1">
    <location>
        <begin position="47"/>
        <end position="82"/>
    </location>
</feature>
<comment type="caution">
    <text evidence="2">The sequence shown here is derived from an EMBL/GenBank/DDBJ whole genome shotgun (WGS) entry which is preliminary data.</text>
</comment>
<dbReference type="OrthoDB" id="2482065at2759"/>
<name>A0A9N9DA38_9GLOM</name>